<dbReference type="Proteomes" id="UP001154240">
    <property type="component" value="Unassembled WGS sequence"/>
</dbReference>
<sequence length="395" mass="44898">MTPAITEKTGVLLGGSGLIGGTLLYYFKTQAEGRINILAPNSKKLSLRDPDDIRRYFEKAKPAFIINCAIAAIDSDPQLAYEINYQGTVYLAKAAQELGIPYIHLSSAAVMPIGQNLSEERRLPLQAALPNYTKAKLMAELSLEHLSRSRGLDYTCVRLGIVYGAHDHKIQGFHRLFFAIVDQSMPVLFTTQGALHSYSNARKLPYFIAHLLENRAEFSGQTYNFVDPNPVSLSQLILTIKSYLELKTPREIYLPFPVAQFGMEIMARLVRLITRLGIEARMPAELMFLQNFYETQTLSAAKLRQSSFRDPDPEATIFTELPELIQYYVTRWEHLNLIKPFNKEFFDPRRRAEEFLHTPELLLQEMHQESDLPFLKQCPLSNPPRGEETTQGPGK</sequence>
<reference evidence="4" key="2">
    <citation type="submission" date="2022-10" db="EMBL/GenBank/DDBJ databases">
        <authorList>
            <person name="Aronson H.S."/>
        </authorList>
    </citation>
    <scope>NUCLEOTIDE SEQUENCE</scope>
    <source>
        <strain evidence="4">RS19-109</strain>
    </source>
</reference>
<protein>
    <submittedName>
        <fullName evidence="4">NAD(P)-dependent oxidoreductase</fullName>
    </submittedName>
</protein>
<reference evidence="4" key="1">
    <citation type="journal article" date="2022" name="bioRxiv">
        <title>Thiovibrio frasassiensisgen. nov., sp. nov., an autotrophic, elemental sulfur disproportionating bacterium isolated from sulfidic karst sediment, and proposal of Thiovibrionaceae fam. nov.</title>
        <authorList>
            <person name="Aronson H."/>
            <person name="Thomas C."/>
            <person name="Bhattacharyya M."/>
            <person name="Eckstein S."/>
            <person name="Jensen S."/>
            <person name="Barco R."/>
            <person name="Macalady J."/>
            <person name="Amend J."/>
        </authorList>
    </citation>
    <scope>NUCLEOTIDE SEQUENCE</scope>
    <source>
        <strain evidence="4">RS19-109</strain>
    </source>
</reference>
<feature type="domain" description="NAD-dependent epimerase/dehydratase" evidence="3">
    <location>
        <begin position="12"/>
        <end position="173"/>
    </location>
</feature>
<dbReference type="EMBL" id="JAPHEH010000001">
    <property type="protein sequence ID" value="MDG4475316.1"/>
    <property type="molecule type" value="Genomic_DNA"/>
</dbReference>
<proteinExistence type="inferred from homology"/>
<evidence type="ECO:0000256" key="2">
    <source>
        <dbReference type="SAM" id="MobiDB-lite"/>
    </source>
</evidence>
<feature type="region of interest" description="Disordered" evidence="2">
    <location>
        <begin position="374"/>
        <end position="395"/>
    </location>
</feature>
<evidence type="ECO:0000259" key="3">
    <source>
        <dbReference type="Pfam" id="PF01370"/>
    </source>
</evidence>
<dbReference type="Pfam" id="PF01370">
    <property type="entry name" value="Epimerase"/>
    <property type="match status" value="1"/>
</dbReference>
<dbReference type="InterPro" id="IPR001509">
    <property type="entry name" value="Epimerase_deHydtase"/>
</dbReference>
<organism evidence="4 5">
    <name type="scientific">Thiovibrio frasassiensis</name>
    <dbReference type="NCBI Taxonomy" id="2984131"/>
    <lineage>
        <taxon>Bacteria</taxon>
        <taxon>Pseudomonadati</taxon>
        <taxon>Thermodesulfobacteriota</taxon>
        <taxon>Desulfobulbia</taxon>
        <taxon>Desulfobulbales</taxon>
        <taxon>Thiovibrionaceae</taxon>
        <taxon>Thiovibrio</taxon>
    </lineage>
</organism>
<dbReference type="RefSeq" id="WP_307632290.1">
    <property type="nucleotide sequence ID" value="NZ_JAPHEH010000001.1"/>
</dbReference>
<accession>A0A9X4MFB3</accession>
<dbReference type="PANTHER" id="PTHR43000">
    <property type="entry name" value="DTDP-D-GLUCOSE 4,6-DEHYDRATASE-RELATED"/>
    <property type="match status" value="1"/>
</dbReference>
<dbReference type="SUPFAM" id="SSF51735">
    <property type="entry name" value="NAD(P)-binding Rossmann-fold domains"/>
    <property type="match status" value="1"/>
</dbReference>
<evidence type="ECO:0000256" key="1">
    <source>
        <dbReference type="ARBA" id="ARBA00007637"/>
    </source>
</evidence>
<keyword evidence="5" id="KW-1185">Reference proteome</keyword>
<evidence type="ECO:0000313" key="5">
    <source>
        <dbReference type="Proteomes" id="UP001154240"/>
    </source>
</evidence>
<dbReference type="InterPro" id="IPR036291">
    <property type="entry name" value="NAD(P)-bd_dom_sf"/>
</dbReference>
<evidence type="ECO:0000313" key="4">
    <source>
        <dbReference type="EMBL" id="MDG4475316.1"/>
    </source>
</evidence>
<name>A0A9X4MFB3_9BACT</name>
<gene>
    <name evidence="4" type="ORF">OLX77_03970</name>
</gene>
<dbReference type="AlphaFoldDB" id="A0A9X4MFB3"/>
<dbReference type="Gene3D" id="3.40.50.720">
    <property type="entry name" value="NAD(P)-binding Rossmann-like Domain"/>
    <property type="match status" value="1"/>
</dbReference>
<comment type="similarity">
    <text evidence="1">Belongs to the NAD(P)-dependent epimerase/dehydratase family.</text>
</comment>
<comment type="caution">
    <text evidence="4">The sequence shown here is derived from an EMBL/GenBank/DDBJ whole genome shotgun (WGS) entry which is preliminary data.</text>
</comment>